<dbReference type="Gene3D" id="1.10.10.10">
    <property type="entry name" value="Winged helix-like DNA-binding domain superfamily/Winged helix DNA-binding domain"/>
    <property type="match status" value="1"/>
</dbReference>
<dbReference type="NCBIfam" id="TIGR02937">
    <property type="entry name" value="sigma70-ECF"/>
    <property type="match status" value="1"/>
</dbReference>
<dbReference type="SUPFAM" id="SSF88659">
    <property type="entry name" value="Sigma3 and sigma4 domains of RNA polymerase sigma factors"/>
    <property type="match status" value="1"/>
</dbReference>
<evidence type="ECO:0000256" key="4">
    <source>
        <dbReference type="ARBA" id="ARBA00023125"/>
    </source>
</evidence>
<dbReference type="Proteomes" id="UP000635606">
    <property type="component" value="Unassembled WGS sequence"/>
</dbReference>
<keyword evidence="8" id="KW-0240">DNA-directed RNA polymerase</keyword>
<dbReference type="AlphaFoldDB" id="A0A8J4EF33"/>
<dbReference type="InterPro" id="IPR013324">
    <property type="entry name" value="RNA_pol_sigma_r3/r4-like"/>
</dbReference>
<feature type="domain" description="RNA polymerase sigma-70 region 2" evidence="6">
    <location>
        <begin position="13"/>
        <end position="75"/>
    </location>
</feature>
<name>A0A8J4EF33_9ACTN</name>
<keyword evidence="9" id="KW-1185">Reference proteome</keyword>
<dbReference type="Gene3D" id="1.10.1740.10">
    <property type="match status" value="1"/>
</dbReference>
<evidence type="ECO:0000313" key="8">
    <source>
        <dbReference type="EMBL" id="GIJ73255.1"/>
    </source>
</evidence>
<dbReference type="GO" id="GO:0003677">
    <property type="term" value="F:DNA binding"/>
    <property type="evidence" value="ECO:0007669"/>
    <property type="project" value="UniProtKB-KW"/>
</dbReference>
<dbReference type="Pfam" id="PF04542">
    <property type="entry name" value="Sigma70_r2"/>
    <property type="match status" value="1"/>
</dbReference>
<dbReference type="InterPro" id="IPR014284">
    <property type="entry name" value="RNA_pol_sigma-70_dom"/>
</dbReference>
<evidence type="ECO:0000256" key="5">
    <source>
        <dbReference type="ARBA" id="ARBA00023163"/>
    </source>
</evidence>
<keyword evidence="5" id="KW-0804">Transcription</keyword>
<organism evidence="8 9">
    <name type="scientific">Virgisporangium ochraceum</name>
    <dbReference type="NCBI Taxonomy" id="65505"/>
    <lineage>
        <taxon>Bacteria</taxon>
        <taxon>Bacillati</taxon>
        <taxon>Actinomycetota</taxon>
        <taxon>Actinomycetes</taxon>
        <taxon>Micromonosporales</taxon>
        <taxon>Micromonosporaceae</taxon>
        <taxon>Virgisporangium</taxon>
    </lineage>
</organism>
<evidence type="ECO:0000259" key="7">
    <source>
        <dbReference type="Pfam" id="PF08281"/>
    </source>
</evidence>
<dbReference type="InterPro" id="IPR014325">
    <property type="entry name" value="RNA_pol_sigma-E_actinobac"/>
</dbReference>
<evidence type="ECO:0000256" key="2">
    <source>
        <dbReference type="ARBA" id="ARBA00023015"/>
    </source>
</evidence>
<evidence type="ECO:0000256" key="1">
    <source>
        <dbReference type="ARBA" id="ARBA00010641"/>
    </source>
</evidence>
<protein>
    <submittedName>
        <fullName evidence="8">DNA-directed RNA polymerase sigma-70 factor</fullName>
    </submittedName>
</protein>
<keyword evidence="4" id="KW-0238">DNA-binding</keyword>
<dbReference type="InterPro" id="IPR013249">
    <property type="entry name" value="RNA_pol_sigma70_r4_t2"/>
</dbReference>
<evidence type="ECO:0000256" key="3">
    <source>
        <dbReference type="ARBA" id="ARBA00023082"/>
    </source>
</evidence>
<proteinExistence type="inferred from homology"/>
<dbReference type="GO" id="GO:0016987">
    <property type="term" value="F:sigma factor activity"/>
    <property type="evidence" value="ECO:0007669"/>
    <property type="project" value="UniProtKB-KW"/>
</dbReference>
<feature type="domain" description="RNA polymerase sigma factor 70 region 4 type 2" evidence="7">
    <location>
        <begin position="101"/>
        <end position="151"/>
    </location>
</feature>
<dbReference type="InterPro" id="IPR007627">
    <property type="entry name" value="RNA_pol_sigma70_r2"/>
</dbReference>
<dbReference type="InterPro" id="IPR036388">
    <property type="entry name" value="WH-like_DNA-bd_sf"/>
</dbReference>
<keyword evidence="3" id="KW-0731">Sigma factor</keyword>
<dbReference type="InterPro" id="IPR013325">
    <property type="entry name" value="RNA_pol_sigma_r2"/>
</dbReference>
<accession>A0A8J4EF33</accession>
<keyword evidence="2" id="KW-0805">Transcription regulation</keyword>
<dbReference type="CDD" id="cd06171">
    <property type="entry name" value="Sigma70_r4"/>
    <property type="match status" value="1"/>
</dbReference>
<sequence length="166" mass="18890">MVDSFEAFVTARTPALVRYEFVLSGDRHDAADLAQEALARLGARWARVSAKGDPEAYVRTTMARLHISWWRRRRREHPTGSVPERGYEDEGIARADGDAGLWRAVRALPTRQRVVLVLRYYESMSDEEIARRLGITRGTVRSQAARGLDKLRADTGVRTQEPVTRR</sequence>
<dbReference type="EMBL" id="BOPH01000112">
    <property type="protein sequence ID" value="GIJ73255.1"/>
    <property type="molecule type" value="Genomic_DNA"/>
</dbReference>
<gene>
    <name evidence="8" type="ORF">Voc01_081720</name>
</gene>
<dbReference type="PANTHER" id="PTHR43133">
    <property type="entry name" value="RNA POLYMERASE ECF-TYPE SIGMA FACTO"/>
    <property type="match status" value="1"/>
</dbReference>
<comment type="caution">
    <text evidence="8">The sequence shown here is derived from an EMBL/GenBank/DDBJ whole genome shotgun (WGS) entry which is preliminary data.</text>
</comment>
<evidence type="ECO:0000259" key="6">
    <source>
        <dbReference type="Pfam" id="PF04542"/>
    </source>
</evidence>
<dbReference type="NCBIfam" id="TIGR02983">
    <property type="entry name" value="SigE-fam_strep"/>
    <property type="match status" value="1"/>
</dbReference>
<evidence type="ECO:0000313" key="9">
    <source>
        <dbReference type="Proteomes" id="UP000635606"/>
    </source>
</evidence>
<dbReference type="InterPro" id="IPR039425">
    <property type="entry name" value="RNA_pol_sigma-70-like"/>
</dbReference>
<dbReference type="Pfam" id="PF08281">
    <property type="entry name" value="Sigma70_r4_2"/>
    <property type="match status" value="1"/>
</dbReference>
<dbReference type="GO" id="GO:0000428">
    <property type="term" value="C:DNA-directed RNA polymerase complex"/>
    <property type="evidence" value="ECO:0007669"/>
    <property type="project" value="UniProtKB-KW"/>
</dbReference>
<comment type="similarity">
    <text evidence="1">Belongs to the sigma-70 factor family. ECF subfamily.</text>
</comment>
<dbReference type="SUPFAM" id="SSF88946">
    <property type="entry name" value="Sigma2 domain of RNA polymerase sigma factors"/>
    <property type="match status" value="1"/>
</dbReference>
<dbReference type="GO" id="GO:0006352">
    <property type="term" value="P:DNA-templated transcription initiation"/>
    <property type="evidence" value="ECO:0007669"/>
    <property type="project" value="InterPro"/>
</dbReference>
<reference evidence="8" key="1">
    <citation type="submission" date="2021-01" db="EMBL/GenBank/DDBJ databases">
        <title>Whole genome shotgun sequence of Virgisporangium ochraceum NBRC 16418.</title>
        <authorList>
            <person name="Komaki H."/>
            <person name="Tamura T."/>
        </authorList>
    </citation>
    <scope>NUCLEOTIDE SEQUENCE</scope>
    <source>
        <strain evidence="8">NBRC 16418</strain>
    </source>
</reference>
<dbReference type="PANTHER" id="PTHR43133:SF50">
    <property type="entry name" value="ECF RNA POLYMERASE SIGMA FACTOR SIGM"/>
    <property type="match status" value="1"/>
</dbReference>